<proteinExistence type="predicted"/>
<evidence type="ECO:0000256" key="1">
    <source>
        <dbReference type="ARBA" id="ARBA00004123"/>
    </source>
</evidence>
<dbReference type="GO" id="GO:0000981">
    <property type="term" value="F:DNA-binding transcription factor activity, RNA polymerase II-specific"/>
    <property type="evidence" value="ECO:0007669"/>
    <property type="project" value="TreeGrafter"/>
</dbReference>
<keyword evidence="11" id="KW-1185">Reference proteome</keyword>
<evidence type="ECO:0000256" key="7">
    <source>
        <dbReference type="ARBA" id="ARBA00023242"/>
    </source>
</evidence>
<evidence type="ECO:0000259" key="9">
    <source>
        <dbReference type="PROSITE" id="PS50073"/>
    </source>
</evidence>
<dbReference type="GO" id="GO:0005634">
    <property type="term" value="C:nucleus"/>
    <property type="evidence" value="ECO:0007669"/>
    <property type="project" value="UniProtKB-SubCell"/>
</dbReference>
<protein>
    <recommendedName>
        <fullName evidence="9">Copper-fist domain-containing protein</fullName>
    </recommendedName>
</protein>
<sequence length="618" mass="64227">MRGHRSSKCSHTDRILVKVRKPGRPLSSCPHTLSSSSPGTFVHSSPGAISNGGGTTTKMNTYGEAHRGNGCNCEVTSVAIPKLTSCVCGISGPTPKSHASCEISKSSSCAEANPVPSPVLSQGSSMFSINKVAGSRHRVQRKSIAGAEGSLARRASLIGDDATMELLLNAQQEAGSPDVRVEKGSKYGVIETNMMGAKTGGDGRSRYTNGVSCASGAENGFSLAHPEVSIQGREFPVAVDPTYSPSNGAPTPKFDMGNGVMPVDGWNSALDLPFFREAPPTHAPPMAKPGGGCCSSGRLVSQTPQTNIGRPSTIPKPVASCCNGGGSHGGNFVAKPELSRMPILNPEFFAPPQYNPAYSTTSPLEGSLPRPTEPSTLTLTAREFAWVQYLRATGFSSPPPPLGAGFFPDLETMSGGEENRQSTECNCGPDCNCLGCISHPYNPRTVEYVKGLRSFALDDQSASPFHSQSNSPTLPSPHLSGSVNGMGEAGDSTASAHKHTGTTKANINLIIKTPPPPPSPDRESSARASENGVSPSAFVLVDYQIGPCSEAETECKCGDGCICLSCLSHGKNHEAEMARSARWDASGLGGAGAGMAAGPNWWGFGSSGSVETNPWNSV</sequence>
<dbReference type="InterPro" id="IPR051763">
    <property type="entry name" value="Copper_Homeo_Regul"/>
</dbReference>
<dbReference type="SMART" id="SM01090">
    <property type="entry name" value="Copper-fist"/>
    <property type="match status" value="1"/>
</dbReference>
<evidence type="ECO:0000313" key="11">
    <source>
        <dbReference type="Proteomes" id="UP000244722"/>
    </source>
</evidence>
<reference evidence="10 11" key="1">
    <citation type="submission" date="2017-04" db="EMBL/GenBank/DDBJ databases">
        <title>Draft genome sequence of Tuber borchii Vittad., a whitish edible truffle.</title>
        <authorList>
            <consortium name="DOE Joint Genome Institute"/>
            <person name="Murat C."/>
            <person name="Kuo A."/>
            <person name="Barry K.W."/>
            <person name="Clum A."/>
            <person name="Dockter R.B."/>
            <person name="Fauchery L."/>
            <person name="Iotti M."/>
            <person name="Kohler A."/>
            <person name="Labutti K."/>
            <person name="Lindquist E.A."/>
            <person name="Lipzen A."/>
            <person name="Ohm R.A."/>
            <person name="Wang M."/>
            <person name="Grigoriev I.V."/>
            <person name="Zambonelli A."/>
            <person name="Martin F.M."/>
        </authorList>
    </citation>
    <scope>NUCLEOTIDE SEQUENCE [LARGE SCALE GENOMIC DNA]</scope>
    <source>
        <strain evidence="10 11">Tbo3840</strain>
    </source>
</reference>
<dbReference type="GO" id="GO:0006879">
    <property type="term" value="P:intracellular iron ion homeostasis"/>
    <property type="evidence" value="ECO:0007669"/>
    <property type="project" value="TreeGrafter"/>
</dbReference>
<evidence type="ECO:0000256" key="8">
    <source>
        <dbReference type="SAM" id="MobiDB-lite"/>
    </source>
</evidence>
<dbReference type="GO" id="GO:0000978">
    <property type="term" value="F:RNA polymerase II cis-regulatory region sequence-specific DNA binding"/>
    <property type="evidence" value="ECO:0007669"/>
    <property type="project" value="TreeGrafter"/>
</dbReference>
<keyword evidence="3" id="KW-0862">Zinc</keyword>
<gene>
    <name evidence="10" type="ORF">B9Z19DRAFT_1100023</name>
</gene>
<keyword evidence="7" id="KW-0539">Nucleus</keyword>
<dbReference type="SMART" id="SM00412">
    <property type="entry name" value="Cu_FIST"/>
    <property type="match status" value="1"/>
</dbReference>
<keyword evidence="4" id="KW-0186">Copper</keyword>
<name>A0A2T6ZZR0_TUBBO</name>
<dbReference type="InterPro" id="IPR036395">
    <property type="entry name" value="Cu_fist_DNA-bd_dom_sf"/>
</dbReference>
<dbReference type="EMBL" id="NESQ01000053">
    <property type="protein sequence ID" value="PUU80964.1"/>
    <property type="molecule type" value="Genomic_DNA"/>
</dbReference>
<keyword evidence="5" id="KW-0805">Transcription regulation</keyword>
<dbReference type="OrthoDB" id="5600085at2759"/>
<dbReference type="Pfam" id="PF00649">
    <property type="entry name" value="Copper-fist"/>
    <property type="match status" value="1"/>
</dbReference>
<dbReference type="InterPro" id="IPR001083">
    <property type="entry name" value="Cu_fist_DNA-bd_dom"/>
</dbReference>
<dbReference type="Proteomes" id="UP000244722">
    <property type="component" value="Unassembled WGS sequence"/>
</dbReference>
<feature type="compositionally biased region" description="Low complexity" evidence="8">
    <location>
        <begin position="25"/>
        <end position="38"/>
    </location>
</feature>
<evidence type="ECO:0000256" key="5">
    <source>
        <dbReference type="ARBA" id="ARBA00023015"/>
    </source>
</evidence>
<dbReference type="AlphaFoldDB" id="A0A2T6ZZR0"/>
<organism evidence="10 11">
    <name type="scientific">Tuber borchii</name>
    <name type="common">White truffle</name>
    <dbReference type="NCBI Taxonomy" id="42251"/>
    <lineage>
        <taxon>Eukaryota</taxon>
        <taxon>Fungi</taxon>
        <taxon>Dikarya</taxon>
        <taxon>Ascomycota</taxon>
        <taxon>Pezizomycotina</taxon>
        <taxon>Pezizomycetes</taxon>
        <taxon>Pezizales</taxon>
        <taxon>Tuberaceae</taxon>
        <taxon>Tuber</taxon>
    </lineage>
</organism>
<comment type="caution">
    <text evidence="10">The sequence shown here is derived from an EMBL/GenBank/DDBJ whole genome shotgun (WGS) entry which is preliminary data.</text>
</comment>
<feature type="region of interest" description="Disordered" evidence="8">
    <location>
        <begin position="461"/>
        <end position="531"/>
    </location>
</feature>
<accession>A0A2T6ZZR0</accession>
<evidence type="ECO:0000256" key="2">
    <source>
        <dbReference type="ARBA" id="ARBA00022723"/>
    </source>
</evidence>
<evidence type="ECO:0000256" key="6">
    <source>
        <dbReference type="ARBA" id="ARBA00023163"/>
    </source>
</evidence>
<evidence type="ECO:0000256" key="3">
    <source>
        <dbReference type="ARBA" id="ARBA00022833"/>
    </source>
</evidence>
<dbReference type="Gene3D" id="3.90.430.10">
    <property type="entry name" value="Copper fist DNA-binding domain"/>
    <property type="match status" value="1"/>
</dbReference>
<evidence type="ECO:0000256" key="4">
    <source>
        <dbReference type="ARBA" id="ARBA00023008"/>
    </source>
</evidence>
<evidence type="ECO:0000313" key="10">
    <source>
        <dbReference type="EMBL" id="PUU80964.1"/>
    </source>
</evidence>
<keyword evidence="6" id="KW-0804">Transcription</keyword>
<dbReference type="PANTHER" id="PTHR28088">
    <property type="entry name" value="TRANSCRIPTIONAL ACTIVATOR HAA1-RELATED"/>
    <property type="match status" value="1"/>
</dbReference>
<comment type="subcellular location">
    <subcellularLocation>
        <location evidence="1">Nucleus</location>
    </subcellularLocation>
</comment>
<dbReference type="GO" id="GO:0045944">
    <property type="term" value="P:positive regulation of transcription by RNA polymerase II"/>
    <property type="evidence" value="ECO:0007669"/>
    <property type="project" value="TreeGrafter"/>
</dbReference>
<keyword evidence="2" id="KW-0479">Metal-binding</keyword>
<dbReference type="GO" id="GO:0006878">
    <property type="term" value="P:intracellular copper ion homeostasis"/>
    <property type="evidence" value="ECO:0007669"/>
    <property type="project" value="TreeGrafter"/>
</dbReference>
<dbReference type="PANTHER" id="PTHR28088:SF9">
    <property type="entry name" value="TRANSCRIPTION FACTOR GRISEA, PUTATIVE (AFU_ORTHOLOGUE AFUA_1G13190)-RELATED"/>
    <property type="match status" value="1"/>
</dbReference>
<feature type="region of interest" description="Disordered" evidence="8">
    <location>
        <begin position="22"/>
        <end position="54"/>
    </location>
</feature>
<feature type="compositionally biased region" description="Polar residues" evidence="8">
    <location>
        <begin position="461"/>
        <end position="483"/>
    </location>
</feature>
<feature type="domain" description="Copper-fist" evidence="9">
    <location>
        <begin position="1"/>
        <end position="26"/>
    </location>
</feature>
<dbReference type="GO" id="GO:0005507">
    <property type="term" value="F:copper ion binding"/>
    <property type="evidence" value="ECO:0007669"/>
    <property type="project" value="InterPro"/>
</dbReference>
<dbReference type="SUPFAM" id="SSF57879">
    <property type="entry name" value="Zinc domain conserved in yeast copper-regulated transcription factors"/>
    <property type="match status" value="1"/>
</dbReference>
<dbReference type="PROSITE" id="PS50073">
    <property type="entry name" value="COPPER_FIST_2"/>
    <property type="match status" value="1"/>
</dbReference>